<protein>
    <submittedName>
        <fullName evidence="1">Uncharacterized protein</fullName>
    </submittedName>
</protein>
<sequence length="93" mass="10109">MKYIVILCGFLSGCATVGDIEGLGQFGEILRAAETSRILLGGAAQRHNTAPVVNRTMGEVKSLSERIGSTDITTLPNRIQQVKYIIENTRDET</sequence>
<evidence type="ECO:0000313" key="1">
    <source>
        <dbReference type="EMBL" id="KKL26557.1"/>
    </source>
</evidence>
<reference evidence="1" key="1">
    <citation type="journal article" date="2015" name="Nature">
        <title>Complex archaea that bridge the gap between prokaryotes and eukaryotes.</title>
        <authorList>
            <person name="Spang A."/>
            <person name="Saw J.H."/>
            <person name="Jorgensen S.L."/>
            <person name="Zaremba-Niedzwiedzka K."/>
            <person name="Martijn J."/>
            <person name="Lind A.E."/>
            <person name="van Eijk R."/>
            <person name="Schleper C."/>
            <person name="Guy L."/>
            <person name="Ettema T.J."/>
        </authorList>
    </citation>
    <scope>NUCLEOTIDE SEQUENCE</scope>
</reference>
<organism evidence="1">
    <name type="scientific">marine sediment metagenome</name>
    <dbReference type="NCBI Taxonomy" id="412755"/>
    <lineage>
        <taxon>unclassified sequences</taxon>
        <taxon>metagenomes</taxon>
        <taxon>ecological metagenomes</taxon>
    </lineage>
</organism>
<gene>
    <name evidence="1" type="ORF">LCGC14_2394110</name>
</gene>
<dbReference type="AlphaFoldDB" id="A0A0F9CJD3"/>
<comment type="caution">
    <text evidence="1">The sequence shown here is derived from an EMBL/GenBank/DDBJ whole genome shotgun (WGS) entry which is preliminary data.</text>
</comment>
<accession>A0A0F9CJD3</accession>
<dbReference type="EMBL" id="LAZR01035797">
    <property type="protein sequence ID" value="KKL26557.1"/>
    <property type="molecule type" value="Genomic_DNA"/>
</dbReference>
<name>A0A0F9CJD3_9ZZZZ</name>
<proteinExistence type="predicted"/>